<sequence length="161" mass="18043">MNSDFLEKLNELYQALAKKTEDLALLLSGFGKCEYGWYNGHFHKDDGKWVKEYYPIPVISVKGLCDIEVGLETTTLSAKLGRDAAAQFPFETLSGYEFEVYGVQDYLSDFYSDGITISQAKENIRNSAENEIGFSFAVDRANGSEQLVKLVGMLKDAGFYN</sequence>
<gene>
    <name evidence="1" type="ORF">IAB90_02225</name>
</gene>
<evidence type="ECO:0000313" key="2">
    <source>
        <dbReference type="Proteomes" id="UP000824179"/>
    </source>
</evidence>
<reference evidence="1" key="1">
    <citation type="submission" date="2020-10" db="EMBL/GenBank/DDBJ databases">
        <authorList>
            <person name="Gilroy R."/>
        </authorList>
    </citation>
    <scope>NUCLEOTIDE SEQUENCE</scope>
    <source>
        <strain evidence="1">ChiW25-3613</strain>
    </source>
</reference>
<accession>A0A9D1AHC8</accession>
<dbReference type="Gene3D" id="3.30.930.10">
    <property type="entry name" value="Bira Bifunctional Protein, Domain 2"/>
    <property type="match status" value="1"/>
</dbReference>
<dbReference type="InterPro" id="IPR045864">
    <property type="entry name" value="aa-tRNA-synth_II/BPL/LPL"/>
</dbReference>
<organism evidence="1 2">
    <name type="scientific">Candidatus Coproplasma stercoripullorum</name>
    <dbReference type="NCBI Taxonomy" id="2840751"/>
    <lineage>
        <taxon>Bacteria</taxon>
        <taxon>Bacillati</taxon>
        <taxon>Bacillota</taxon>
        <taxon>Clostridia</taxon>
        <taxon>Eubacteriales</taxon>
        <taxon>Candidatus Coproplasma</taxon>
    </lineage>
</organism>
<protein>
    <submittedName>
        <fullName evidence="1">Uncharacterized protein</fullName>
    </submittedName>
</protein>
<evidence type="ECO:0000313" key="1">
    <source>
        <dbReference type="EMBL" id="HIR39176.1"/>
    </source>
</evidence>
<dbReference type="EMBL" id="DVHB01000044">
    <property type="protein sequence ID" value="HIR39176.1"/>
    <property type="molecule type" value="Genomic_DNA"/>
</dbReference>
<name>A0A9D1AHC8_9FIRM</name>
<dbReference type="SUPFAM" id="SSF142913">
    <property type="entry name" value="YktB/PF0168-like"/>
    <property type="match status" value="1"/>
</dbReference>
<reference evidence="1" key="2">
    <citation type="journal article" date="2021" name="PeerJ">
        <title>Extensive microbial diversity within the chicken gut microbiome revealed by metagenomics and culture.</title>
        <authorList>
            <person name="Gilroy R."/>
            <person name="Ravi A."/>
            <person name="Getino M."/>
            <person name="Pursley I."/>
            <person name="Horton D.L."/>
            <person name="Alikhan N.F."/>
            <person name="Baker D."/>
            <person name="Gharbi K."/>
            <person name="Hall N."/>
            <person name="Watson M."/>
            <person name="Adriaenssens E.M."/>
            <person name="Foster-Nyarko E."/>
            <person name="Jarju S."/>
            <person name="Secka A."/>
            <person name="Antonio M."/>
            <person name="Oren A."/>
            <person name="Chaudhuri R.R."/>
            <person name="La Ragione R."/>
            <person name="Hildebrand F."/>
            <person name="Pallen M.J."/>
        </authorList>
    </citation>
    <scope>NUCLEOTIDE SEQUENCE</scope>
    <source>
        <strain evidence="1">ChiW25-3613</strain>
    </source>
</reference>
<dbReference type="GO" id="GO:0140096">
    <property type="term" value="F:catalytic activity, acting on a protein"/>
    <property type="evidence" value="ECO:0007669"/>
    <property type="project" value="UniProtKB-ARBA"/>
</dbReference>
<comment type="caution">
    <text evidence="1">The sequence shown here is derived from an EMBL/GenBank/DDBJ whole genome shotgun (WGS) entry which is preliminary data.</text>
</comment>
<proteinExistence type="predicted"/>
<dbReference type="GO" id="GO:0016740">
    <property type="term" value="F:transferase activity"/>
    <property type="evidence" value="ECO:0007669"/>
    <property type="project" value="UniProtKB-ARBA"/>
</dbReference>
<dbReference type="AlphaFoldDB" id="A0A9D1AHC8"/>
<dbReference type="Proteomes" id="UP000824179">
    <property type="component" value="Unassembled WGS sequence"/>
</dbReference>